<comment type="caution">
    <text evidence="1">The sequence shown here is derived from an EMBL/GenBank/DDBJ whole genome shotgun (WGS) entry which is preliminary data.</text>
</comment>
<feature type="non-terminal residue" evidence="1">
    <location>
        <position position="1"/>
    </location>
</feature>
<reference evidence="1" key="1">
    <citation type="submission" date="2018-05" db="EMBL/GenBank/DDBJ databases">
        <title>Draft genome of Mucuna pruriens seed.</title>
        <authorList>
            <person name="Nnadi N.E."/>
            <person name="Vos R."/>
            <person name="Hasami M.H."/>
            <person name="Devisetty U.K."/>
            <person name="Aguiy J.C."/>
        </authorList>
    </citation>
    <scope>NUCLEOTIDE SEQUENCE [LARGE SCALE GENOMIC DNA]</scope>
    <source>
        <strain evidence="1">JCA_2017</strain>
    </source>
</reference>
<evidence type="ECO:0000313" key="2">
    <source>
        <dbReference type="Proteomes" id="UP000257109"/>
    </source>
</evidence>
<keyword evidence="2" id="KW-1185">Reference proteome</keyword>
<name>A0A371FJH4_MUCPR</name>
<dbReference type="Proteomes" id="UP000257109">
    <property type="component" value="Unassembled WGS sequence"/>
</dbReference>
<gene>
    <name evidence="1" type="ORF">CR513_41262</name>
</gene>
<proteinExistence type="predicted"/>
<accession>A0A371FJH4</accession>
<organism evidence="1 2">
    <name type="scientific">Mucuna pruriens</name>
    <name type="common">Velvet bean</name>
    <name type="synonym">Dolichos pruriens</name>
    <dbReference type="NCBI Taxonomy" id="157652"/>
    <lineage>
        <taxon>Eukaryota</taxon>
        <taxon>Viridiplantae</taxon>
        <taxon>Streptophyta</taxon>
        <taxon>Embryophyta</taxon>
        <taxon>Tracheophyta</taxon>
        <taxon>Spermatophyta</taxon>
        <taxon>Magnoliopsida</taxon>
        <taxon>eudicotyledons</taxon>
        <taxon>Gunneridae</taxon>
        <taxon>Pentapetalae</taxon>
        <taxon>rosids</taxon>
        <taxon>fabids</taxon>
        <taxon>Fabales</taxon>
        <taxon>Fabaceae</taxon>
        <taxon>Papilionoideae</taxon>
        <taxon>50 kb inversion clade</taxon>
        <taxon>NPAAA clade</taxon>
        <taxon>indigoferoid/millettioid clade</taxon>
        <taxon>Phaseoleae</taxon>
        <taxon>Mucuna</taxon>
    </lineage>
</organism>
<evidence type="ECO:0000313" key="1">
    <source>
        <dbReference type="EMBL" id="RDX78465.1"/>
    </source>
</evidence>
<dbReference type="AlphaFoldDB" id="A0A371FJH4"/>
<sequence>MIFSSEDDYKHALFEVPPMQAIPHQPKILRQSLNIRPCLLKAYTIVVDIGSLLITHNVARVVLIGP</sequence>
<protein>
    <submittedName>
        <fullName evidence="1">Uncharacterized protein</fullName>
    </submittedName>
</protein>
<dbReference type="EMBL" id="QJKJ01008859">
    <property type="protein sequence ID" value="RDX78465.1"/>
    <property type="molecule type" value="Genomic_DNA"/>
</dbReference>